<keyword evidence="3 10" id="KW-0436">Ligase</keyword>
<evidence type="ECO:0000256" key="8">
    <source>
        <dbReference type="ARBA" id="ARBA00047380"/>
    </source>
</evidence>
<keyword evidence="5 10" id="KW-0067">ATP-binding</keyword>
<dbReference type="GO" id="GO:0006412">
    <property type="term" value="P:translation"/>
    <property type="evidence" value="ECO:0007669"/>
    <property type="project" value="UniProtKB-UniRule"/>
</dbReference>
<dbReference type="FunFam" id="1.10.10.410:FF:000001">
    <property type="entry name" value="Aspartyl/glutamyl-tRNA(Asn/Gln) amidotransferase subunit B"/>
    <property type="match status" value="1"/>
</dbReference>
<comment type="subunit">
    <text evidence="2 10">Heterotrimer of A, B and C subunits.</text>
</comment>
<dbReference type="InterPro" id="IPR017958">
    <property type="entry name" value="Gln-tRNA_amidoTrfase_suB_CS"/>
</dbReference>
<dbReference type="InterPro" id="IPR023168">
    <property type="entry name" value="GatB_Yqey_C_2"/>
</dbReference>
<reference evidence="12 13" key="1">
    <citation type="submission" date="2016-11" db="EMBL/GenBank/DDBJ databases">
        <authorList>
            <person name="Jaros S."/>
            <person name="Januszkiewicz K."/>
            <person name="Wedrychowicz H."/>
        </authorList>
    </citation>
    <scope>NUCLEOTIDE SEQUENCE [LARGE SCALE GENOMIC DNA]</scope>
    <source>
        <strain evidence="12 13">YL228</strain>
    </source>
</reference>
<evidence type="ECO:0000313" key="13">
    <source>
        <dbReference type="Proteomes" id="UP000183461"/>
    </source>
</evidence>
<keyword evidence="12" id="KW-0808">Transferase</keyword>
<comment type="catalytic activity">
    <reaction evidence="8 10">
        <text>L-aspartyl-tRNA(Asn) + L-glutamine + ATP + H2O = L-asparaginyl-tRNA(Asn) + L-glutamate + ADP + phosphate + 2 H(+)</text>
        <dbReference type="Rhea" id="RHEA:14513"/>
        <dbReference type="Rhea" id="RHEA-COMP:9674"/>
        <dbReference type="Rhea" id="RHEA-COMP:9677"/>
        <dbReference type="ChEBI" id="CHEBI:15377"/>
        <dbReference type="ChEBI" id="CHEBI:15378"/>
        <dbReference type="ChEBI" id="CHEBI:29985"/>
        <dbReference type="ChEBI" id="CHEBI:30616"/>
        <dbReference type="ChEBI" id="CHEBI:43474"/>
        <dbReference type="ChEBI" id="CHEBI:58359"/>
        <dbReference type="ChEBI" id="CHEBI:78515"/>
        <dbReference type="ChEBI" id="CHEBI:78516"/>
        <dbReference type="ChEBI" id="CHEBI:456216"/>
    </reaction>
</comment>
<evidence type="ECO:0000256" key="4">
    <source>
        <dbReference type="ARBA" id="ARBA00022741"/>
    </source>
</evidence>
<comment type="catalytic activity">
    <reaction evidence="9 10">
        <text>L-glutamyl-tRNA(Gln) + L-glutamine + ATP + H2O = L-glutaminyl-tRNA(Gln) + L-glutamate + ADP + phosphate + H(+)</text>
        <dbReference type="Rhea" id="RHEA:17521"/>
        <dbReference type="Rhea" id="RHEA-COMP:9681"/>
        <dbReference type="Rhea" id="RHEA-COMP:9684"/>
        <dbReference type="ChEBI" id="CHEBI:15377"/>
        <dbReference type="ChEBI" id="CHEBI:15378"/>
        <dbReference type="ChEBI" id="CHEBI:29985"/>
        <dbReference type="ChEBI" id="CHEBI:30616"/>
        <dbReference type="ChEBI" id="CHEBI:43474"/>
        <dbReference type="ChEBI" id="CHEBI:58359"/>
        <dbReference type="ChEBI" id="CHEBI:78520"/>
        <dbReference type="ChEBI" id="CHEBI:78521"/>
        <dbReference type="ChEBI" id="CHEBI:456216"/>
    </reaction>
</comment>
<protein>
    <recommendedName>
        <fullName evidence="10">Aspartyl/glutamyl-tRNA(Asn/Gln) amidotransferase subunit B</fullName>
        <shortName evidence="10">Asp/Glu-ADT subunit B</shortName>
        <ecNumber evidence="10">6.3.5.-</ecNumber>
    </recommendedName>
</protein>
<evidence type="ECO:0000256" key="2">
    <source>
        <dbReference type="ARBA" id="ARBA00011123"/>
    </source>
</evidence>
<dbReference type="InterPro" id="IPR004413">
    <property type="entry name" value="GatB"/>
</dbReference>
<evidence type="ECO:0000256" key="10">
    <source>
        <dbReference type="HAMAP-Rule" id="MF_00121"/>
    </source>
</evidence>
<dbReference type="SUPFAM" id="SSF55931">
    <property type="entry name" value="Glutamine synthetase/guanido kinase"/>
    <property type="match status" value="1"/>
</dbReference>
<dbReference type="SMART" id="SM00845">
    <property type="entry name" value="GatB_Yqey"/>
    <property type="match status" value="1"/>
</dbReference>
<dbReference type="NCBIfam" id="NF004014">
    <property type="entry name" value="PRK05477.1-4"/>
    <property type="match status" value="1"/>
</dbReference>
<dbReference type="SUPFAM" id="SSF89095">
    <property type="entry name" value="GatB/YqeY motif"/>
    <property type="match status" value="1"/>
</dbReference>
<evidence type="ECO:0000259" key="11">
    <source>
        <dbReference type="SMART" id="SM00845"/>
    </source>
</evidence>
<proteinExistence type="inferred from homology"/>
<evidence type="ECO:0000256" key="7">
    <source>
        <dbReference type="ARBA" id="ARBA00024799"/>
    </source>
</evidence>
<dbReference type="NCBIfam" id="NF004012">
    <property type="entry name" value="PRK05477.1-2"/>
    <property type="match status" value="1"/>
</dbReference>
<keyword evidence="6 10" id="KW-0648">Protein biosynthesis</keyword>
<organism evidence="12 13">
    <name type="scientific">Ruminococcus flavefaciens</name>
    <dbReference type="NCBI Taxonomy" id="1265"/>
    <lineage>
        <taxon>Bacteria</taxon>
        <taxon>Bacillati</taxon>
        <taxon>Bacillota</taxon>
        <taxon>Clostridia</taxon>
        <taxon>Eubacteriales</taxon>
        <taxon>Oscillospiraceae</taxon>
        <taxon>Ruminococcus</taxon>
    </lineage>
</organism>
<comment type="function">
    <text evidence="7 10">Allows the formation of correctly charged Asn-tRNA(Asn) or Gln-tRNA(Gln) through the transamidation of misacylated Asp-tRNA(Asn) or Glu-tRNA(Gln) in organisms which lack either or both of asparaginyl-tRNA or glutaminyl-tRNA synthetases. The reaction takes place in the presence of glutamine and ATP through an activated phospho-Asp-tRNA(Asn) or phospho-Glu-tRNA(Gln).</text>
</comment>
<dbReference type="EMBL" id="FPIP01000001">
    <property type="protein sequence ID" value="SFW16036.1"/>
    <property type="molecule type" value="Genomic_DNA"/>
</dbReference>
<dbReference type="AlphaFoldDB" id="A0A1K1LYS7"/>
<evidence type="ECO:0000256" key="6">
    <source>
        <dbReference type="ARBA" id="ARBA00022917"/>
    </source>
</evidence>
<dbReference type="Pfam" id="PF02934">
    <property type="entry name" value="GatB_N"/>
    <property type="match status" value="1"/>
</dbReference>
<dbReference type="Proteomes" id="UP000183461">
    <property type="component" value="Unassembled WGS sequence"/>
</dbReference>
<dbReference type="InterPro" id="IPR018027">
    <property type="entry name" value="Asn/Gln_amidotransferase"/>
</dbReference>
<evidence type="ECO:0000256" key="1">
    <source>
        <dbReference type="ARBA" id="ARBA00005306"/>
    </source>
</evidence>
<dbReference type="GO" id="GO:0050567">
    <property type="term" value="F:glutaminyl-tRNA synthase (glutamine-hydrolyzing) activity"/>
    <property type="evidence" value="ECO:0007669"/>
    <property type="project" value="UniProtKB-UniRule"/>
</dbReference>
<dbReference type="PROSITE" id="PS01234">
    <property type="entry name" value="GATB"/>
    <property type="match status" value="1"/>
</dbReference>
<dbReference type="GO" id="GO:0050566">
    <property type="term" value="F:asparaginyl-tRNA synthase (glutamine-hydrolyzing) activity"/>
    <property type="evidence" value="ECO:0007669"/>
    <property type="project" value="RHEA"/>
</dbReference>
<dbReference type="PANTHER" id="PTHR11659">
    <property type="entry name" value="GLUTAMYL-TRNA GLN AMIDOTRANSFERASE SUBUNIT B MITOCHONDRIAL AND PROKARYOTIC PET112-RELATED"/>
    <property type="match status" value="1"/>
</dbReference>
<dbReference type="GO" id="GO:0070681">
    <property type="term" value="P:glutaminyl-tRNAGln biosynthesis via transamidation"/>
    <property type="evidence" value="ECO:0007669"/>
    <property type="project" value="TreeGrafter"/>
</dbReference>
<dbReference type="EC" id="6.3.5.-" evidence="10"/>
<dbReference type="InterPro" id="IPR017959">
    <property type="entry name" value="Asn/Gln-tRNA_amidoTrfase_suB/E"/>
</dbReference>
<evidence type="ECO:0000256" key="3">
    <source>
        <dbReference type="ARBA" id="ARBA00022598"/>
    </source>
</evidence>
<dbReference type="InterPro" id="IPR014746">
    <property type="entry name" value="Gln_synth/guanido_kin_cat_dom"/>
</dbReference>
<dbReference type="Pfam" id="PF02637">
    <property type="entry name" value="GatB_Yqey"/>
    <property type="match status" value="1"/>
</dbReference>
<evidence type="ECO:0000256" key="9">
    <source>
        <dbReference type="ARBA" id="ARBA00047913"/>
    </source>
</evidence>
<name>A0A1K1LYS7_RUMFL</name>
<evidence type="ECO:0000256" key="5">
    <source>
        <dbReference type="ARBA" id="ARBA00022840"/>
    </source>
</evidence>
<dbReference type="NCBIfam" id="TIGR00133">
    <property type="entry name" value="gatB"/>
    <property type="match status" value="1"/>
</dbReference>
<dbReference type="GO" id="GO:0016740">
    <property type="term" value="F:transferase activity"/>
    <property type="evidence" value="ECO:0007669"/>
    <property type="project" value="UniProtKB-KW"/>
</dbReference>
<dbReference type="Gene3D" id="1.10.150.380">
    <property type="entry name" value="GatB domain, N-terminal subdomain"/>
    <property type="match status" value="1"/>
</dbReference>
<comment type="similarity">
    <text evidence="1 10">Belongs to the GatB/GatE family. GatB subfamily.</text>
</comment>
<dbReference type="PANTHER" id="PTHR11659:SF0">
    <property type="entry name" value="GLUTAMYL-TRNA(GLN) AMIDOTRANSFERASE SUBUNIT B, MITOCHONDRIAL"/>
    <property type="match status" value="1"/>
</dbReference>
<gene>
    <name evidence="10" type="primary">gatB</name>
    <name evidence="12" type="ORF">SAMN02910280_0889</name>
</gene>
<dbReference type="InterPro" id="IPR003789">
    <property type="entry name" value="Asn/Gln_tRNA_amidoTrase-B-like"/>
</dbReference>
<feature type="domain" description="Asn/Gln amidotransferase" evidence="11">
    <location>
        <begin position="340"/>
        <end position="488"/>
    </location>
</feature>
<keyword evidence="4 10" id="KW-0547">Nucleotide-binding</keyword>
<sequence length="492" mass="54768">MQRMDMSLQEVAAMYELECTIGLEVHAELKTATKIFCGCKNEFGAEPNTHVCPVCLGLPGALPRLNSKVCDFAVKMGHALGCEINPVSRMDRKNYFYPDLPKAYQISQSDIPLCGRGRLDIIVDGDIRTVGITRIHIEEDAGKLIHDDDFAGTLCDYNRCGVPLIEIVTEPDLHSSREAYVFLENIRSILRYIDISDCKMQEGSIRCDVNVSVHEKGTPLGERCELKNVNSFSAAVRGIEYEIKRQKDIISSGCMVERETRRWDDKKGISTVMRSKENLQDYRFFPEPDLGAIVLEHERIERLRDEIPELPNKKMIRYVIEHGMNCDEAFVIADSPDKAKLYDECVALSICKPRSAANRILGDVTKFMNDTGRSIADTPLTAEALSELCKAAEDGVISSTGAKRVFIELVTKGGDTAEIIERLGLAQNSDEGFLNEIAEKVISDNEKSVSDYIGGKSNALGYLVGQAMKLSKGRADPAKLKSILENKLKKEN</sequence>
<accession>A0A1K1LYS7</accession>
<dbReference type="Gene3D" id="1.10.10.410">
    <property type="match status" value="1"/>
</dbReference>
<dbReference type="HAMAP" id="MF_00121">
    <property type="entry name" value="GatB"/>
    <property type="match status" value="1"/>
</dbReference>
<dbReference type="InterPro" id="IPR006075">
    <property type="entry name" value="Asn/Gln-tRNA_Trfase_suB/E_cat"/>
</dbReference>
<dbReference type="InterPro" id="IPR042114">
    <property type="entry name" value="GatB_C_1"/>
</dbReference>
<evidence type="ECO:0000313" key="12">
    <source>
        <dbReference type="EMBL" id="SFW16036.1"/>
    </source>
</evidence>
<dbReference type="GO" id="GO:0005524">
    <property type="term" value="F:ATP binding"/>
    <property type="evidence" value="ECO:0007669"/>
    <property type="project" value="UniProtKB-KW"/>
</dbReference>